<reference evidence="9 10" key="1">
    <citation type="submission" date="2020-05" db="EMBL/GenBank/DDBJ databases">
        <title>Identification and distribution of gene clusters putatively required for synthesis of sphingolipid metabolism inhibitors in phylogenetically diverse species of the filamentous fungus Fusarium.</title>
        <authorList>
            <person name="Kim H.-S."/>
            <person name="Busman M."/>
            <person name="Brown D.W."/>
            <person name="Divon H."/>
            <person name="Uhlig S."/>
            <person name="Proctor R.H."/>
        </authorList>
    </citation>
    <scope>NUCLEOTIDE SEQUENCE [LARGE SCALE GENOMIC DNA]</scope>
    <source>
        <strain evidence="9 10">NRRL 25211</strain>
    </source>
</reference>
<keyword evidence="5" id="KW-0325">Glycoprotein</keyword>
<keyword evidence="4 7" id="KW-0472">Membrane</keyword>
<feature type="compositionally biased region" description="Low complexity" evidence="6">
    <location>
        <begin position="660"/>
        <end position="675"/>
    </location>
</feature>
<proteinExistence type="predicted"/>
<keyword evidence="3 7" id="KW-1133">Transmembrane helix</keyword>
<evidence type="ECO:0000256" key="7">
    <source>
        <dbReference type="SAM" id="Phobius"/>
    </source>
</evidence>
<feature type="transmembrane region" description="Helical" evidence="7">
    <location>
        <begin position="139"/>
        <end position="162"/>
    </location>
</feature>
<feature type="transmembrane region" description="Helical" evidence="7">
    <location>
        <begin position="174"/>
        <end position="194"/>
    </location>
</feature>
<dbReference type="Gene3D" id="1.20.1250.20">
    <property type="entry name" value="MFS general substrate transporter like domains"/>
    <property type="match status" value="1"/>
</dbReference>
<dbReference type="FunFam" id="1.20.1720.10:FF:000012">
    <property type="entry name" value="MFS toxin efflux pump (AflT)"/>
    <property type="match status" value="1"/>
</dbReference>
<feature type="compositionally biased region" description="Polar residues" evidence="6">
    <location>
        <begin position="13"/>
        <end position="24"/>
    </location>
</feature>
<dbReference type="CDD" id="cd17502">
    <property type="entry name" value="MFS_Azr1_MDR_like"/>
    <property type="match status" value="1"/>
</dbReference>
<feature type="compositionally biased region" description="Basic and acidic residues" evidence="6">
    <location>
        <begin position="1"/>
        <end position="11"/>
    </location>
</feature>
<dbReference type="PROSITE" id="PS50850">
    <property type="entry name" value="MFS"/>
    <property type="match status" value="1"/>
</dbReference>
<dbReference type="InterPro" id="IPR036259">
    <property type="entry name" value="MFS_trans_sf"/>
</dbReference>
<feature type="transmembrane region" description="Helical" evidence="7">
    <location>
        <begin position="114"/>
        <end position="133"/>
    </location>
</feature>
<dbReference type="PRINTS" id="PR01036">
    <property type="entry name" value="TCRTETB"/>
</dbReference>
<dbReference type="Gene3D" id="1.20.1720.10">
    <property type="entry name" value="Multidrug resistance protein D"/>
    <property type="match status" value="1"/>
</dbReference>
<sequence>MTLKGENEKAKSAATQECPSTEESNAALENDDPSTPRTDYPSGLRLTSLIVGLCLAVLLVALDNTIIATAIPRISDDFKSLDDIGWYGSSYLLTTCAFQLFFGKLYTLFDIKRVFIMAMAVFEAGSAICGAAPTSEALIVGRAIAGFGSAGIFQGAFIIIAYSVPLDKRPMYNGMFGSVYGVASVIGPLLGGAFVDHVTWRWCFYINLPVGAVAMVTAIFAVCIPKQKNPCQGSSWISYMNELDPLGTVCFLPGVVCLLLALQWGGTQYSWSSGKVIGPLVLGVVLLAAFFVVQVWKADKATIPPRIFRQRTVVSACIFTLLLNAAYFAIVFYIPIWFQAIKGVSAVKSGIMCLPMILSVVIFSLVAGGGVTVVGHYVPFAYASCILTTIGAGLITTFDTDTGHPKWIGYQFLFGAGVGCGIQLGIIASQVILEEADIAIGTAIITFCQMLGGAISVSAAQKTWYVSVALAALSIVGVIGMEWKSVKKSAAAMYLLIWCRSIITHHITIIPSIILFPILGVLASAQTTTLNVLFPVEGIKSVYGTVVAASPQVTTFALHCGEKVDNVQCEIIGTQTVVVGPETLSINYSFDGNDKVSYFSEDLNCKIKTAEASCHIWIQTENSAGEKVTTSLSNYEMNTKTRLMPAIITEGAEKLQATEATATPTAGAMTSTTTSHSHETHEAAGTSSMPKPTPSTATGDAARGMSLHVGVVGLAAVALAFLIM</sequence>
<dbReference type="InterPro" id="IPR011701">
    <property type="entry name" value="MFS"/>
</dbReference>
<comment type="subcellular location">
    <subcellularLocation>
        <location evidence="1">Membrane</location>
        <topology evidence="1">Multi-pass membrane protein</topology>
    </subcellularLocation>
</comment>
<dbReference type="Pfam" id="PF07690">
    <property type="entry name" value="MFS_1"/>
    <property type="match status" value="1"/>
</dbReference>
<feature type="transmembrane region" description="Helical" evidence="7">
    <location>
        <begin position="346"/>
        <end position="367"/>
    </location>
</feature>
<evidence type="ECO:0000256" key="3">
    <source>
        <dbReference type="ARBA" id="ARBA00022989"/>
    </source>
</evidence>
<feature type="transmembrane region" description="Helical" evidence="7">
    <location>
        <begin position="407"/>
        <end position="426"/>
    </location>
</feature>
<feature type="region of interest" description="Disordered" evidence="6">
    <location>
        <begin position="1"/>
        <end position="38"/>
    </location>
</feature>
<dbReference type="Proteomes" id="UP000544095">
    <property type="component" value="Unassembled WGS sequence"/>
</dbReference>
<feature type="transmembrane region" description="Helical" evidence="7">
    <location>
        <begin position="206"/>
        <end position="224"/>
    </location>
</feature>
<feature type="transmembrane region" description="Helical" evidence="7">
    <location>
        <begin position="84"/>
        <end position="102"/>
    </location>
</feature>
<dbReference type="GO" id="GO:0022857">
    <property type="term" value="F:transmembrane transporter activity"/>
    <property type="evidence" value="ECO:0007669"/>
    <property type="project" value="InterPro"/>
</dbReference>
<evidence type="ECO:0000313" key="10">
    <source>
        <dbReference type="Proteomes" id="UP000544095"/>
    </source>
</evidence>
<feature type="transmembrane region" description="Helical" evidence="7">
    <location>
        <begin position="245"/>
        <end position="264"/>
    </location>
</feature>
<feature type="compositionally biased region" description="Polar residues" evidence="6">
    <location>
        <begin position="685"/>
        <end position="698"/>
    </location>
</feature>
<feature type="transmembrane region" description="Helical" evidence="7">
    <location>
        <begin position="463"/>
        <end position="481"/>
    </location>
</feature>
<dbReference type="InterPro" id="IPR020846">
    <property type="entry name" value="MFS_dom"/>
</dbReference>
<evidence type="ECO:0000256" key="2">
    <source>
        <dbReference type="ARBA" id="ARBA00022692"/>
    </source>
</evidence>
<evidence type="ECO:0000256" key="6">
    <source>
        <dbReference type="SAM" id="MobiDB-lite"/>
    </source>
</evidence>
<evidence type="ECO:0000256" key="1">
    <source>
        <dbReference type="ARBA" id="ARBA00004141"/>
    </source>
</evidence>
<dbReference type="GO" id="GO:0005886">
    <property type="term" value="C:plasma membrane"/>
    <property type="evidence" value="ECO:0007669"/>
    <property type="project" value="TreeGrafter"/>
</dbReference>
<protein>
    <submittedName>
        <fullName evidence="9">ABC transporter</fullName>
    </submittedName>
</protein>
<accession>A0A8H5KA84</accession>
<organism evidence="9 10">
    <name type="scientific">Fusarium pseudoanthophilum</name>
    <dbReference type="NCBI Taxonomy" id="48495"/>
    <lineage>
        <taxon>Eukaryota</taxon>
        <taxon>Fungi</taxon>
        <taxon>Dikarya</taxon>
        <taxon>Ascomycota</taxon>
        <taxon>Pezizomycotina</taxon>
        <taxon>Sordariomycetes</taxon>
        <taxon>Hypocreomycetidae</taxon>
        <taxon>Hypocreales</taxon>
        <taxon>Nectriaceae</taxon>
        <taxon>Fusarium</taxon>
        <taxon>Fusarium fujikuroi species complex</taxon>
    </lineage>
</organism>
<dbReference type="PANTHER" id="PTHR23501">
    <property type="entry name" value="MAJOR FACILITATOR SUPERFAMILY"/>
    <property type="match status" value="1"/>
</dbReference>
<keyword evidence="10" id="KW-1185">Reference proteome</keyword>
<feature type="transmembrane region" description="Helical" evidence="7">
    <location>
        <begin position="438"/>
        <end position="457"/>
    </location>
</feature>
<feature type="transmembrane region" description="Helical" evidence="7">
    <location>
        <begin position="502"/>
        <end position="523"/>
    </location>
</feature>
<dbReference type="PANTHER" id="PTHR23501:SF199">
    <property type="entry name" value="MFS EFFLUX TRANSPORTER INPD-RELATED"/>
    <property type="match status" value="1"/>
</dbReference>
<feature type="transmembrane region" description="Helical" evidence="7">
    <location>
        <begin position="374"/>
        <end position="395"/>
    </location>
</feature>
<feature type="transmembrane region" description="Helical" evidence="7">
    <location>
        <begin position="46"/>
        <end position="72"/>
    </location>
</feature>
<feature type="transmembrane region" description="Helical" evidence="7">
    <location>
        <begin position="705"/>
        <end position="723"/>
    </location>
</feature>
<dbReference type="SUPFAM" id="SSF103473">
    <property type="entry name" value="MFS general substrate transporter"/>
    <property type="match status" value="1"/>
</dbReference>
<feature type="region of interest" description="Disordered" evidence="6">
    <location>
        <begin position="660"/>
        <end position="700"/>
    </location>
</feature>
<evidence type="ECO:0000313" key="9">
    <source>
        <dbReference type="EMBL" id="KAF5567946.1"/>
    </source>
</evidence>
<keyword evidence="2 7" id="KW-0812">Transmembrane</keyword>
<name>A0A8H5KA84_9HYPO</name>
<dbReference type="AlphaFoldDB" id="A0A8H5KA84"/>
<feature type="domain" description="Major facilitator superfamily (MFS) profile" evidence="8">
    <location>
        <begin position="49"/>
        <end position="489"/>
    </location>
</feature>
<feature type="transmembrane region" description="Helical" evidence="7">
    <location>
        <begin position="313"/>
        <end position="334"/>
    </location>
</feature>
<evidence type="ECO:0000259" key="8">
    <source>
        <dbReference type="PROSITE" id="PS50850"/>
    </source>
</evidence>
<feature type="transmembrane region" description="Helical" evidence="7">
    <location>
        <begin position="276"/>
        <end position="293"/>
    </location>
</feature>
<evidence type="ECO:0000256" key="4">
    <source>
        <dbReference type="ARBA" id="ARBA00023136"/>
    </source>
</evidence>
<evidence type="ECO:0000256" key="5">
    <source>
        <dbReference type="ARBA" id="ARBA00023180"/>
    </source>
</evidence>
<gene>
    <name evidence="9" type="ORF">FPANT_14072</name>
</gene>
<comment type="caution">
    <text evidence="9">The sequence shown here is derived from an EMBL/GenBank/DDBJ whole genome shotgun (WGS) entry which is preliminary data.</text>
</comment>
<dbReference type="EMBL" id="JAAOAR010001347">
    <property type="protein sequence ID" value="KAF5567946.1"/>
    <property type="molecule type" value="Genomic_DNA"/>
</dbReference>